<gene>
    <name evidence="2" type="ORF">DFP72DRAFT_1044108</name>
</gene>
<feature type="compositionally biased region" description="Pro residues" evidence="1">
    <location>
        <begin position="307"/>
        <end position="316"/>
    </location>
</feature>
<feature type="compositionally biased region" description="Polar residues" evidence="1">
    <location>
        <begin position="430"/>
        <end position="441"/>
    </location>
</feature>
<feature type="compositionally biased region" description="Polar residues" evidence="1">
    <location>
        <begin position="8"/>
        <end position="25"/>
    </location>
</feature>
<feature type="compositionally biased region" description="Acidic residues" evidence="1">
    <location>
        <begin position="83"/>
        <end position="93"/>
    </location>
</feature>
<dbReference type="AlphaFoldDB" id="A0A8H6I2S2"/>
<reference evidence="2 3" key="1">
    <citation type="submission" date="2020-07" db="EMBL/GenBank/DDBJ databases">
        <title>Comparative genomics of pyrophilous fungi reveals a link between fire events and developmental genes.</title>
        <authorList>
            <consortium name="DOE Joint Genome Institute"/>
            <person name="Steindorff A.S."/>
            <person name="Carver A."/>
            <person name="Calhoun S."/>
            <person name="Stillman K."/>
            <person name="Liu H."/>
            <person name="Lipzen A."/>
            <person name="Pangilinan J."/>
            <person name="Labutti K."/>
            <person name="Bruns T.D."/>
            <person name="Grigoriev I.V."/>
        </authorList>
    </citation>
    <scope>NUCLEOTIDE SEQUENCE [LARGE SCALE GENOMIC DNA]</scope>
    <source>
        <strain evidence="2 3">CBS 144469</strain>
    </source>
</reference>
<feature type="compositionally biased region" description="Basic and acidic residues" evidence="1">
    <location>
        <begin position="106"/>
        <end position="115"/>
    </location>
</feature>
<feature type="compositionally biased region" description="Basic and acidic residues" evidence="1">
    <location>
        <begin position="363"/>
        <end position="376"/>
    </location>
</feature>
<keyword evidence="3" id="KW-1185">Reference proteome</keyword>
<comment type="caution">
    <text evidence="2">The sequence shown here is derived from an EMBL/GenBank/DDBJ whole genome shotgun (WGS) entry which is preliminary data.</text>
</comment>
<feature type="region of interest" description="Disordered" evidence="1">
    <location>
        <begin position="293"/>
        <end position="443"/>
    </location>
</feature>
<evidence type="ECO:0000256" key="1">
    <source>
        <dbReference type="SAM" id="MobiDB-lite"/>
    </source>
</evidence>
<proteinExistence type="predicted"/>
<feature type="region of interest" description="Disordered" evidence="1">
    <location>
        <begin position="242"/>
        <end position="275"/>
    </location>
</feature>
<feature type="region of interest" description="Disordered" evidence="1">
    <location>
        <begin position="496"/>
        <end position="547"/>
    </location>
</feature>
<dbReference type="EMBL" id="JACGCI010000021">
    <property type="protein sequence ID" value="KAF6757646.1"/>
    <property type="molecule type" value="Genomic_DNA"/>
</dbReference>
<feature type="compositionally biased region" description="Low complexity" evidence="1">
    <location>
        <begin position="26"/>
        <end position="58"/>
    </location>
</feature>
<feature type="compositionally biased region" description="Polar residues" evidence="1">
    <location>
        <begin position="327"/>
        <end position="351"/>
    </location>
</feature>
<dbReference type="Proteomes" id="UP000521943">
    <property type="component" value="Unassembled WGS sequence"/>
</dbReference>
<dbReference type="OrthoDB" id="2536714at2759"/>
<evidence type="ECO:0000313" key="2">
    <source>
        <dbReference type="EMBL" id="KAF6757646.1"/>
    </source>
</evidence>
<name>A0A8H6I2S2_9AGAR</name>
<evidence type="ECO:0000313" key="3">
    <source>
        <dbReference type="Proteomes" id="UP000521943"/>
    </source>
</evidence>
<sequence length="578" mass="63185">MATRDTRSISNIVGSKRSGSVSGQFSPSEAQSPTSATSPASYASSSPTEPSTPPTSRTTRSRTRDDSGRVPLHRRGRSKTYETFEDIFAEEGLEPTRIATPDGEAGDAKDGEKHSGMGAVVDFFSQFLPTTNNASPDEVHTDSSAPSFPPPTPSTTTDSYEESTPRPSRIANWSRDNTYQGYALPDRPSQMTLREPSSALRQPRPHYPEGHVAHPRPSRAKLHLRHIASNATRPLQQIRPSFSIRRRTRDEDDDPSIFLTQRGAGDGEEDHMNYQPPLPPTWLESVARAVLFGGHIGGPSNPEAGPSQPPPQPPQKQPTAQQPLRASRSTLSQKNPSSSRTRTGLSDQTNVPLAPPPLFAMLERGRAGRSESEVTRTRVTCRSAPGSRATSPRRGENGRGRGERRRNGKKLDSDRVPSLARTQTEDDAWNNGQGRPSTANDVRNHYLNGASRMEAEVPDAHISSEEEDGPEGELDLAQMLVHPRRQASIRSLRKHLNGAGEGRSARGLSSARTARSPLNDDEHWPDYGTGWTTRENGGSVVNEEEEEAELFERFVAASRLHEAGPSRGEIPNAWGATR</sequence>
<accession>A0A8H6I2S2</accession>
<protein>
    <submittedName>
        <fullName evidence="2">Uncharacterized protein</fullName>
    </submittedName>
</protein>
<feature type="region of interest" description="Disordered" evidence="1">
    <location>
        <begin position="1"/>
        <end position="219"/>
    </location>
</feature>
<organism evidence="2 3">
    <name type="scientific">Ephemerocybe angulata</name>
    <dbReference type="NCBI Taxonomy" id="980116"/>
    <lineage>
        <taxon>Eukaryota</taxon>
        <taxon>Fungi</taxon>
        <taxon>Dikarya</taxon>
        <taxon>Basidiomycota</taxon>
        <taxon>Agaricomycotina</taxon>
        <taxon>Agaricomycetes</taxon>
        <taxon>Agaricomycetidae</taxon>
        <taxon>Agaricales</taxon>
        <taxon>Agaricineae</taxon>
        <taxon>Psathyrellaceae</taxon>
        <taxon>Ephemerocybe</taxon>
    </lineage>
</organism>